<gene>
    <name evidence="6" type="ORF">CAPTEDRAFT_226282</name>
</gene>
<dbReference type="PANTHER" id="PTHR21284">
    <property type="entry name" value="EG:80H7.2 PROTEIN"/>
    <property type="match status" value="1"/>
</dbReference>
<evidence type="ECO:0000256" key="1">
    <source>
        <dbReference type="ARBA" id="ARBA00004141"/>
    </source>
</evidence>
<dbReference type="EMBL" id="KB309137">
    <property type="protein sequence ID" value="ELT95441.1"/>
    <property type="molecule type" value="Genomic_DNA"/>
</dbReference>
<reference evidence="6 8" key="2">
    <citation type="journal article" date="2013" name="Nature">
        <title>Insights into bilaterian evolution from three spiralian genomes.</title>
        <authorList>
            <person name="Simakov O."/>
            <person name="Marletaz F."/>
            <person name="Cho S.J."/>
            <person name="Edsinger-Gonzales E."/>
            <person name="Havlak P."/>
            <person name="Hellsten U."/>
            <person name="Kuo D.H."/>
            <person name="Larsson T."/>
            <person name="Lv J."/>
            <person name="Arendt D."/>
            <person name="Savage R."/>
            <person name="Osoegawa K."/>
            <person name="de Jong P."/>
            <person name="Grimwood J."/>
            <person name="Chapman J.A."/>
            <person name="Shapiro H."/>
            <person name="Aerts A."/>
            <person name="Otillar R.P."/>
            <person name="Terry A.Y."/>
            <person name="Boore J.L."/>
            <person name="Grigoriev I.V."/>
            <person name="Lindberg D.R."/>
            <person name="Seaver E.C."/>
            <person name="Weisblat D.A."/>
            <person name="Putnam N.H."/>
            <person name="Rokhsar D.S."/>
        </authorList>
    </citation>
    <scope>NUCLEOTIDE SEQUENCE</scope>
    <source>
        <strain evidence="6 8">I ESC-2004</strain>
    </source>
</reference>
<evidence type="ECO:0000256" key="4">
    <source>
        <dbReference type="ARBA" id="ARBA00023136"/>
    </source>
</evidence>
<reference evidence="8" key="1">
    <citation type="submission" date="2012-12" db="EMBL/GenBank/DDBJ databases">
        <authorList>
            <person name="Hellsten U."/>
            <person name="Grimwood J."/>
            <person name="Chapman J.A."/>
            <person name="Shapiro H."/>
            <person name="Aerts A."/>
            <person name="Otillar R.P."/>
            <person name="Terry A.Y."/>
            <person name="Boore J.L."/>
            <person name="Simakov O."/>
            <person name="Marletaz F."/>
            <person name="Cho S.-J."/>
            <person name="Edsinger-Gonzales E."/>
            <person name="Havlak P."/>
            <person name="Kuo D.-H."/>
            <person name="Larsson T."/>
            <person name="Lv J."/>
            <person name="Arendt D."/>
            <person name="Savage R."/>
            <person name="Osoegawa K."/>
            <person name="de Jong P."/>
            <person name="Lindberg D.R."/>
            <person name="Seaver E.C."/>
            <person name="Weisblat D.A."/>
            <person name="Putnam N.H."/>
            <person name="Grigoriev I.V."/>
            <person name="Rokhsar D.S."/>
        </authorList>
    </citation>
    <scope>NUCLEOTIDE SEQUENCE</scope>
    <source>
        <strain evidence="8">I ESC-2004</strain>
    </source>
</reference>
<dbReference type="Pfam" id="PF13903">
    <property type="entry name" value="Claudin_2"/>
    <property type="match status" value="1"/>
</dbReference>
<dbReference type="EnsemblMetazoa" id="CapteT226282">
    <property type="protein sequence ID" value="CapteP226282"/>
    <property type="gene ID" value="CapteG226282"/>
</dbReference>
<keyword evidence="2 5" id="KW-0812">Transmembrane</keyword>
<evidence type="ECO:0000256" key="5">
    <source>
        <dbReference type="SAM" id="Phobius"/>
    </source>
</evidence>
<dbReference type="EMBL" id="AMQN01002421">
    <property type="status" value="NOT_ANNOTATED_CDS"/>
    <property type="molecule type" value="Genomic_DNA"/>
</dbReference>
<dbReference type="PROSITE" id="PS51257">
    <property type="entry name" value="PROKAR_LIPOPROTEIN"/>
    <property type="match status" value="1"/>
</dbReference>
<organism evidence="6">
    <name type="scientific">Capitella teleta</name>
    <name type="common">Polychaete worm</name>
    <dbReference type="NCBI Taxonomy" id="283909"/>
    <lineage>
        <taxon>Eukaryota</taxon>
        <taxon>Metazoa</taxon>
        <taxon>Spiralia</taxon>
        <taxon>Lophotrochozoa</taxon>
        <taxon>Annelida</taxon>
        <taxon>Polychaeta</taxon>
        <taxon>Sedentaria</taxon>
        <taxon>Scolecida</taxon>
        <taxon>Capitellidae</taxon>
        <taxon>Capitella</taxon>
    </lineage>
</organism>
<evidence type="ECO:0000313" key="6">
    <source>
        <dbReference type="EMBL" id="ELT95441.1"/>
    </source>
</evidence>
<feature type="transmembrane region" description="Helical" evidence="5">
    <location>
        <begin position="111"/>
        <end position="134"/>
    </location>
</feature>
<keyword evidence="8" id="KW-1185">Reference proteome</keyword>
<dbReference type="Proteomes" id="UP000014760">
    <property type="component" value="Unassembled WGS sequence"/>
</dbReference>
<dbReference type="GO" id="GO:0016020">
    <property type="term" value="C:membrane"/>
    <property type="evidence" value="ECO:0007669"/>
    <property type="project" value="UniProtKB-SubCell"/>
</dbReference>
<evidence type="ECO:0000256" key="2">
    <source>
        <dbReference type="ARBA" id="ARBA00022692"/>
    </source>
</evidence>
<dbReference type="OrthoDB" id="6285022at2759"/>
<evidence type="ECO:0000256" key="3">
    <source>
        <dbReference type="ARBA" id="ARBA00022989"/>
    </source>
</evidence>
<comment type="subcellular location">
    <subcellularLocation>
        <location evidence="1">Membrane</location>
        <topology evidence="1">Multi-pass membrane protein</topology>
    </subcellularLocation>
</comment>
<evidence type="ECO:0000313" key="8">
    <source>
        <dbReference type="Proteomes" id="UP000014760"/>
    </source>
</evidence>
<sequence length="242" mass="27606">MAKYGFTWAVSTLTMTAGILTVISFIIHLAGFSCPEWWVGPGDNKSPFISIGWHEACFEDCRNPYCPNSHYTSFYDGCYKWTFNPWLWDDDRIRELQDWLMPDWYVLNRNLVIVGLPLGGLSAAIMMLCTCFVLGERDSSSLGSGTKDVAIEVLLYISSFLLLSSGIMCLVGVVMFYSNSSRLTWMPMPEKNHFGYSYWMVVASTVMYILAFFCSLTAAVFKTLRRGMQKDPRYSEEMMLGR</sequence>
<feature type="transmembrane region" description="Helical" evidence="5">
    <location>
        <begin position="7"/>
        <end position="30"/>
    </location>
</feature>
<dbReference type="OMA" id="ISIPIMH"/>
<dbReference type="HOGENOM" id="CLU_1148137_0_0_1"/>
<keyword evidence="3 5" id="KW-1133">Transmembrane helix</keyword>
<keyword evidence="4 5" id="KW-0472">Membrane</keyword>
<name>R7TVE9_CAPTE</name>
<proteinExistence type="predicted"/>
<dbReference type="PANTHER" id="PTHR21284:SF12">
    <property type="entry name" value="EG:80H7.2 PROTEIN"/>
    <property type="match status" value="1"/>
</dbReference>
<feature type="transmembrane region" description="Helical" evidence="5">
    <location>
        <begin position="154"/>
        <end position="178"/>
    </location>
</feature>
<dbReference type="Gene3D" id="1.20.140.150">
    <property type="match status" value="1"/>
</dbReference>
<feature type="transmembrane region" description="Helical" evidence="5">
    <location>
        <begin position="198"/>
        <end position="221"/>
    </location>
</feature>
<accession>R7TVE9</accession>
<dbReference type="AlphaFoldDB" id="R7TVE9"/>
<evidence type="ECO:0000313" key="7">
    <source>
        <dbReference type="EnsemblMetazoa" id="CapteP226282"/>
    </source>
</evidence>
<reference evidence="7" key="3">
    <citation type="submission" date="2015-06" db="UniProtKB">
        <authorList>
            <consortium name="EnsemblMetazoa"/>
        </authorList>
    </citation>
    <scope>IDENTIFICATION</scope>
</reference>
<dbReference type="InterPro" id="IPR004031">
    <property type="entry name" value="PMP22/EMP/MP20/Claudin"/>
</dbReference>
<protein>
    <submittedName>
        <fullName evidence="6 7">Uncharacterized protein</fullName>
    </submittedName>
</protein>